<dbReference type="FunFam" id="3.20.20.300:FF:000003">
    <property type="entry name" value="Beta-D-glucan exohydrolase isoenzyme ExoI"/>
    <property type="match status" value="1"/>
</dbReference>
<reference evidence="11" key="1">
    <citation type="submission" date="2024-07" db="EMBL/GenBank/DDBJ databases">
        <title>Two chromosome-level genome assemblies of Korean endemic species Abeliophyllum distichum and Forsythia ovata (Oleaceae).</title>
        <authorList>
            <person name="Jang H."/>
        </authorList>
    </citation>
    <scope>NUCLEOTIDE SEQUENCE [LARGE SCALE GENOMIC DNA]</scope>
</reference>
<dbReference type="SUPFAM" id="SSF50249">
    <property type="entry name" value="Nucleic acid-binding proteins"/>
    <property type="match status" value="2"/>
</dbReference>
<dbReference type="PANTHER" id="PTHR30620">
    <property type="entry name" value="PERIPLASMIC BETA-GLUCOSIDASE-RELATED"/>
    <property type="match status" value="1"/>
</dbReference>
<evidence type="ECO:0000256" key="2">
    <source>
        <dbReference type="ARBA" id="ARBA00005336"/>
    </source>
</evidence>
<dbReference type="InterPro" id="IPR051915">
    <property type="entry name" value="Cellulose_Degrad_GH3"/>
</dbReference>
<keyword evidence="5" id="KW-0378">Hydrolase</keyword>
<evidence type="ECO:0000256" key="3">
    <source>
        <dbReference type="ARBA" id="ARBA00012744"/>
    </source>
</evidence>
<organism evidence="10 11">
    <name type="scientific">Abeliophyllum distichum</name>
    <dbReference type="NCBI Taxonomy" id="126358"/>
    <lineage>
        <taxon>Eukaryota</taxon>
        <taxon>Viridiplantae</taxon>
        <taxon>Streptophyta</taxon>
        <taxon>Embryophyta</taxon>
        <taxon>Tracheophyta</taxon>
        <taxon>Spermatophyta</taxon>
        <taxon>Magnoliopsida</taxon>
        <taxon>eudicotyledons</taxon>
        <taxon>Gunneridae</taxon>
        <taxon>Pentapetalae</taxon>
        <taxon>asterids</taxon>
        <taxon>lamiids</taxon>
        <taxon>Lamiales</taxon>
        <taxon>Oleaceae</taxon>
        <taxon>Forsythieae</taxon>
        <taxon>Abeliophyllum</taxon>
    </lineage>
</organism>
<dbReference type="InterPro" id="IPR001764">
    <property type="entry name" value="Glyco_hydro_3_N"/>
</dbReference>
<evidence type="ECO:0000259" key="8">
    <source>
        <dbReference type="Pfam" id="PF00933"/>
    </source>
</evidence>
<comment type="caution">
    <text evidence="10">The sequence shown here is derived from an EMBL/GenBank/DDBJ whole genome shotgun (WGS) entry which is preliminary data.</text>
</comment>
<dbReference type="PRINTS" id="PR00133">
    <property type="entry name" value="GLHYDRLASE3"/>
</dbReference>
<comment type="catalytic activity">
    <reaction evidence="1">
        <text>Hydrolysis of terminal, non-reducing beta-D-glucosyl residues with release of beta-D-glucose.</text>
        <dbReference type="EC" id="3.2.1.21"/>
    </reaction>
</comment>
<keyword evidence="11" id="KW-1185">Reference proteome</keyword>
<dbReference type="InterPro" id="IPR017853">
    <property type="entry name" value="GH"/>
</dbReference>
<dbReference type="InterPro" id="IPR012340">
    <property type="entry name" value="NA-bd_OB-fold"/>
</dbReference>
<keyword evidence="6" id="KW-0326">Glycosidase</keyword>
<evidence type="ECO:0000313" key="11">
    <source>
        <dbReference type="Proteomes" id="UP001604336"/>
    </source>
</evidence>
<evidence type="ECO:0000256" key="1">
    <source>
        <dbReference type="ARBA" id="ARBA00000448"/>
    </source>
</evidence>
<dbReference type="SUPFAM" id="SSF51445">
    <property type="entry name" value="(Trans)glycosidases"/>
    <property type="match status" value="1"/>
</dbReference>
<sequence length="886" mass="99831">MVLTLSIHELLPFILNYFNGLRAEMNAGTGSKPGMGWFSMYVVVVLVLLCFWAGAIRAEYKKYKHPKQPLNIRINDLLKRMTLEEKIGQMTQIERKVTTADVMKKYFIGSVVSGGGSWPAPKASAEAWINMVNEFQKGFLSTRLGIPMIYGIDAVHGQSNVYNATIFPHNVGLGVTRDPELVKKIGAATALEVRATAIPYAFAPCIAVCRDPRWGRCYESYSEDHKIVQSMTEIIPGLQGDVPVDYPRNFPFVSGRTKVAGCAKHFVGDGGTTNGINENNTVIDWNGLLRIHMPAYLDSIKKGVATVMVSHSSWNGEKMHANHELLTGYLKKKLKFQGFVISDMWGIHRITTPSCANYTYSVQAGVLAGIDMVMVPETYVEFIDDLTSLVNKNVIPMSRIDDAVRRILRVKFIMELFENLMADLSLINQLGSQHESEKLPRKFRKKMDTKYKLIPEISVTEKDKNWTAKVIVSEKTSARTSQNGSIRYQNLILMDPQKNKIQTTLFDNHITAFEDLLLLSKTYLISNATIKLTKPEYVASVGPIHWVITGKTRVIEIQEDNNALLSSTYNFTPFDKLKEYMDVNADISIIGVAIDIKPKRLIKVRSGGLSLSTKGNSSFFIDAPFTQVTELKSWVDENIENLNQLIVEKSYFVASPAKVPIPNDNMITDIKNISGLHHMQTYFWVKAKANLQRQELAYWYMSCSNCNKLSGADVNEVFECVFCKCKQAYGAPRARATIQLQDATSSLLATVIGPPAETFFKCSAYDLMKGTTKNENSDIVETMRTSIEEDVLFYVKAVPKDKQEGYKYDVIFIINPSEIPGKTVYIESEEKTTTHIVHPLIWFHMLQLHQLQREFFSENIQPVPAQRKNKVGNMTTLANLQVMKPL</sequence>
<dbReference type="InterPro" id="IPR036962">
    <property type="entry name" value="Glyco_hydro_3_N_sf"/>
</dbReference>
<keyword evidence="7" id="KW-0472">Membrane</keyword>
<keyword evidence="7" id="KW-0812">Transmembrane</keyword>
<keyword evidence="4" id="KW-0732">Signal</keyword>
<protein>
    <recommendedName>
        <fullName evidence="3">beta-glucosidase</fullName>
        <ecNumber evidence="3">3.2.1.21</ecNumber>
    </recommendedName>
</protein>
<dbReference type="EC" id="3.2.1.21" evidence="3"/>
<comment type="similarity">
    <text evidence="2">Belongs to the glycosyl hydrolase 3 family.</text>
</comment>
<dbReference type="Gene3D" id="2.40.50.140">
    <property type="entry name" value="Nucleic acid-binding proteins"/>
    <property type="match status" value="2"/>
</dbReference>
<feature type="domain" description="Replication factor A C-terminal" evidence="9">
    <location>
        <begin position="682"/>
        <end position="797"/>
    </location>
</feature>
<evidence type="ECO:0000259" key="9">
    <source>
        <dbReference type="Pfam" id="PF08646"/>
    </source>
</evidence>
<evidence type="ECO:0000256" key="6">
    <source>
        <dbReference type="ARBA" id="ARBA00023295"/>
    </source>
</evidence>
<accession>A0ABD1P282</accession>
<dbReference type="InterPro" id="IPR013955">
    <property type="entry name" value="Rep_factor-A_C"/>
</dbReference>
<dbReference type="Pfam" id="PF00933">
    <property type="entry name" value="Glyco_hydro_3"/>
    <property type="match status" value="1"/>
</dbReference>
<dbReference type="Gene3D" id="3.20.20.300">
    <property type="entry name" value="Glycoside hydrolase, family 3, N-terminal domain"/>
    <property type="match status" value="1"/>
</dbReference>
<feature type="domain" description="Glycoside hydrolase family 3 N-terminal" evidence="8">
    <location>
        <begin position="82"/>
        <end position="410"/>
    </location>
</feature>
<dbReference type="EMBL" id="JBFOLK010000040">
    <property type="protein sequence ID" value="KAL2457971.1"/>
    <property type="molecule type" value="Genomic_DNA"/>
</dbReference>
<evidence type="ECO:0000256" key="5">
    <source>
        <dbReference type="ARBA" id="ARBA00022801"/>
    </source>
</evidence>
<keyword evidence="7" id="KW-1133">Transmembrane helix</keyword>
<dbReference type="AlphaFoldDB" id="A0ABD1P282"/>
<proteinExistence type="inferred from homology"/>
<gene>
    <name evidence="10" type="ORF">Adt_46140</name>
</gene>
<dbReference type="GO" id="GO:0008422">
    <property type="term" value="F:beta-glucosidase activity"/>
    <property type="evidence" value="ECO:0007669"/>
    <property type="project" value="UniProtKB-EC"/>
</dbReference>
<evidence type="ECO:0000256" key="7">
    <source>
        <dbReference type="SAM" id="Phobius"/>
    </source>
</evidence>
<feature type="transmembrane region" description="Helical" evidence="7">
    <location>
        <begin position="35"/>
        <end position="55"/>
    </location>
</feature>
<evidence type="ECO:0000313" key="10">
    <source>
        <dbReference type="EMBL" id="KAL2457971.1"/>
    </source>
</evidence>
<evidence type="ECO:0000256" key="4">
    <source>
        <dbReference type="ARBA" id="ARBA00022729"/>
    </source>
</evidence>
<dbReference type="Proteomes" id="UP001604336">
    <property type="component" value="Unassembled WGS sequence"/>
</dbReference>
<name>A0ABD1P282_9LAMI</name>
<dbReference type="Pfam" id="PF08646">
    <property type="entry name" value="Rep_fac-A_C"/>
    <property type="match status" value="1"/>
</dbReference>
<dbReference type="PANTHER" id="PTHR30620:SF16">
    <property type="entry name" value="LYSOSOMAL BETA GLUCOSIDASE"/>
    <property type="match status" value="1"/>
</dbReference>